<name>A0ABU1FDL5_9RHOB</name>
<proteinExistence type="predicted"/>
<dbReference type="Gene3D" id="3.10.180.10">
    <property type="entry name" value="2,3-Dihydroxybiphenyl 1,2-Dioxygenase, domain 1"/>
    <property type="match status" value="1"/>
</dbReference>
<comment type="caution">
    <text evidence="2">The sequence shown here is derived from an EMBL/GenBank/DDBJ whole genome shotgun (WGS) entry which is preliminary data.</text>
</comment>
<sequence>MPIEKIYAQLNCTDMERSAAWLTKLFGRPADAAPMDGLNEWHHADNAGVQLVRNSADAGCGYLTLIVGDIEAELARLNEADIKTEKVTVGDIAKISQLVDPDGNTVVLAQPM</sequence>
<evidence type="ECO:0000313" key="3">
    <source>
        <dbReference type="Proteomes" id="UP001247754"/>
    </source>
</evidence>
<accession>A0ABU1FDL5</accession>
<reference evidence="2 3" key="1">
    <citation type="submission" date="2023-09" db="EMBL/GenBank/DDBJ databases">
        <title>Xinfangfangia sedmenti sp. nov., isolated the sedment.</title>
        <authorList>
            <person name="Xu L."/>
        </authorList>
    </citation>
    <scope>NUCLEOTIDE SEQUENCE [LARGE SCALE GENOMIC DNA]</scope>
    <source>
        <strain evidence="2 3">LG-4</strain>
    </source>
</reference>
<keyword evidence="3" id="KW-1185">Reference proteome</keyword>
<dbReference type="RefSeq" id="WP_310458823.1">
    <property type="nucleotide sequence ID" value="NZ_JAVKPH010000031.1"/>
</dbReference>
<protein>
    <submittedName>
        <fullName evidence="2">VOC family protein</fullName>
    </submittedName>
</protein>
<gene>
    <name evidence="2" type="ORF">RGD00_18825</name>
</gene>
<organism evidence="2 3">
    <name type="scientific">Ruixingdingia sedimenti</name>
    <dbReference type="NCBI Taxonomy" id="3073604"/>
    <lineage>
        <taxon>Bacteria</taxon>
        <taxon>Pseudomonadati</taxon>
        <taxon>Pseudomonadota</taxon>
        <taxon>Alphaproteobacteria</taxon>
        <taxon>Rhodobacterales</taxon>
        <taxon>Paracoccaceae</taxon>
        <taxon>Ruixingdingia</taxon>
    </lineage>
</organism>
<evidence type="ECO:0000259" key="1">
    <source>
        <dbReference type="PROSITE" id="PS51819"/>
    </source>
</evidence>
<dbReference type="Proteomes" id="UP001247754">
    <property type="component" value="Unassembled WGS sequence"/>
</dbReference>
<dbReference type="InterPro" id="IPR037523">
    <property type="entry name" value="VOC_core"/>
</dbReference>
<dbReference type="EMBL" id="JAVKPH010000031">
    <property type="protein sequence ID" value="MDR5654668.1"/>
    <property type="molecule type" value="Genomic_DNA"/>
</dbReference>
<feature type="domain" description="VOC" evidence="1">
    <location>
        <begin position="2"/>
        <end position="111"/>
    </location>
</feature>
<evidence type="ECO:0000313" key="2">
    <source>
        <dbReference type="EMBL" id="MDR5654668.1"/>
    </source>
</evidence>
<dbReference type="PROSITE" id="PS51819">
    <property type="entry name" value="VOC"/>
    <property type="match status" value="1"/>
</dbReference>
<dbReference type="SUPFAM" id="SSF54593">
    <property type="entry name" value="Glyoxalase/Bleomycin resistance protein/Dihydroxybiphenyl dioxygenase"/>
    <property type="match status" value="1"/>
</dbReference>
<dbReference type="CDD" id="cd06587">
    <property type="entry name" value="VOC"/>
    <property type="match status" value="1"/>
</dbReference>
<dbReference type="InterPro" id="IPR029068">
    <property type="entry name" value="Glyas_Bleomycin-R_OHBP_Dase"/>
</dbReference>